<reference evidence="1" key="1">
    <citation type="submission" date="2014-11" db="EMBL/GenBank/DDBJ databases">
        <authorList>
            <person name="Amaro Gonzalez C."/>
        </authorList>
    </citation>
    <scope>NUCLEOTIDE SEQUENCE</scope>
</reference>
<dbReference type="AlphaFoldDB" id="A0A0E9QHF5"/>
<sequence>MLFGQRNTFTPATVLRSTEAENEHVVSITRHRLSKIYYVRHFKCHTT</sequence>
<name>A0A0E9QHF5_ANGAN</name>
<protein>
    <submittedName>
        <fullName evidence="1">Uncharacterized protein</fullName>
    </submittedName>
</protein>
<accession>A0A0E9QHF5</accession>
<evidence type="ECO:0000313" key="1">
    <source>
        <dbReference type="EMBL" id="JAH15750.1"/>
    </source>
</evidence>
<proteinExistence type="predicted"/>
<organism evidence="1">
    <name type="scientific">Anguilla anguilla</name>
    <name type="common">European freshwater eel</name>
    <name type="synonym">Muraena anguilla</name>
    <dbReference type="NCBI Taxonomy" id="7936"/>
    <lineage>
        <taxon>Eukaryota</taxon>
        <taxon>Metazoa</taxon>
        <taxon>Chordata</taxon>
        <taxon>Craniata</taxon>
        <taxon>Vertebrata</taxon>
        <taxon>Euteleostomi</taxon>
        <taxon>Actinopterygii</taxon>
        <taxon>Neopterygii</taxon>
        <taxon>Teleostei</taxon>
        <taxon>Anguilliformes</taxon>
        <taxon>Anguillidae</taxon>
        <taxon>Anguilla</taxon>
    </lineage>
</organism>
<dbReference type="EMBL" id="GBXM01092827">
    <property type="protein sequence ID" value="JAH15750.1"/>
    <property type="molecule type" value="Transcribed_RNA"/>
</dbReference>
<reference evidence="1" key="2">
    <citation type="journal article" date="2015" name="Fish Shellfish Immunol.">
        <title>Early steps in the European eel (Anguilla anguilla)-Vibrio vulnificus interaction in the gills: Role of the RtxA13 toxin.</title>
        <authorList>
            <person name="Callol A."/>
            <person name="Pajuelo D."/>
            <person name="Ebbesson L."/>
            <person name="Teles M."/>
            <person name="MacKenzie S."/>
            <person name="Amaro C."/>
        </authorList>
    </citation>
    <scope>NUCLEOTIDE SEQUENCE</scope>
</reference>